<feature type="compositionally biased region" description="Low complexity" evidence="1">
    <location>
        <begin position="311"/>
        <end position="333"/>
    </location>
</feature>
<proteinExistence type="predicted"/>
<keyword evidence="2" id="KW-1133">Transmembrane helix</keyword>
<evidence type="ECO:0000256" key="2">
    <source>
        <dbReference type="SAM" id="Phobius"/>
    </source>
</evidence>
<feature type="transmembrane region" description="Helical" evidence="2">
    <location>
        <begin position="537"/>
        <end position="561"/>
    </location>
</feature>
<evidence type="ECO:0000256" key="1">
    <source>
        <dbReference type="SAM" id="MobiDB-lite"/>
    </source>
</evidence>
<evidence type="ECO:0000313" key="4">
    <source>
        <dbReference type="Proteomes" id="UP000827284"/>
    </source>
</evidence>
<dbReference type="AlphaFoldDB" id="A0A9P3HL51"/>
<feature type="compositionally biased region" description="Low complexity" evidence="1">
    <location>
        <begin position="205"/>
        <end position="214"/>
    </location>
</feature>
<keyword evidence="4" id="KW-1185">Reference proteome</keyword>
<evidence type="ECO:0000313" key="3">
    <source>
        <dbReference type="EMBL" id="GJJ78799.1"/>
    </source>
</evidence>
<feature type="transmembrane region" description="Helical" evidence="2">
    <location>
        <begin position="492"/>
        <end position="517"/>
    </location>
</feature>
<feature type="region of interest" description="Disordered" evidence="1">
    <location>
        <begin position="180"/>
        <end position="259"/>
    </location>
</feature>
<keyword evidence="2" id="KW-0472">Membrane</keyword>
<feature type="compositionally biased region" description="Low complexity" evidence="1">
    <location>
        <begin position="222"/>
        <end position="259"/>
    </location>
</feature>
<feature type="region of interest" description="Disordered" evidence="1">
    <location>
        <begin position="38"/>
        <end position="58"/>
    </location>
</feature>
<feature type="compositionally biased region" description="Polar residues" evidence="1">
    <location>
        <begin position="457"/>
        <end position="468"/>
    </location>
</feature>
<accession>A0A9P3HL51</accession>
<feature type="transmembrane region" description="Helical" evidence="2">
    <location>
        <begin position="657"/>
        <end position="681"/>
    </location>
</feature>
<feature type="compositionally biased region" description="Basic and acidic residues" evidence="1">
    <location>
        <begin position="273"/>
        <end position="283"/>
    </location>
</feature>
<feature type="region of interest" description="Disordered" evidence="1">
    <location>
        <begin position="273"/>
        <end position="336"/>
    </location>
</feature>
<reference evidence="3" key="2">
    <citation type="journal article" date="2022" name="Microbiol. Resour. Announc.">
        <title>Whole-Genome Sequence of Entomortierella parvispora E1425, a Mucoromycotan Fungus Associated with Burkholderiaceae-Related Endosymbiotic Bacteria.</title>
        <authorList>
            <person name="Herlambang A."/>
            <person name="Guo Y."/>
            <person name="Takashima Y."/>
            <person name="Narisawa K."/>
            <person name="Ohta H."/>
            <person name="Nishizawa T."/>
        </authorList>
    </citation>
    <scope>NUCLEOTIDE SEQUENCE</scope>
    <source>
        <strain evidence="3">E1425</strain>
    </source>
</reference>
<gene>
    <name evidence="3" type="ORF">EMPS_11158</name>
</gene>
<dbReference type="OrthoDB" id="2445411at2759"/>
<comment type="caution">
    <text evidence="3">The sequence shown here is derived from an EMBL/GenBank/DDBJ whole genome shotgun (WGS) entry which is preliminary data.</text>
</comment>
<name>A0A9P3HL51_9FUNG</name>
<feature type="transmembrane region" description="Helical" evidence="2">
    <location>
        <begin position="573"/>
        <end position="596"/>
    </location>
</feature>
<feature type="region of interest" description="Disordered" evidence="1">
    <location>
        <begin position="457"/>
        <end position="484"/>
    </location>
</feature>
<feature type="compositionally biased region" description="Basic and acidic residues" evidence="1">
    <location>
        <begin position="180"/>
        <end position="190"/>
    </location>
</feature>
<organism evidence="3 4">
    <name type="scientific">Entomortierella parvispora</name>
    <dbReference type="NCBI Taxonomy" id="205924"/>
    <lineage>
        <taxon>Eukaryota</taxon>
        <taxon>Fungi</taxon>
        <taxon>Fungi incertae sedis</taxon>
        <taxon>Mucoromycota</taxon>
        <taxon>Mortierellomycotina</taxon>
        <taxon>Mortierellomycetes</taxon>
        <taxon>Mortierellales</taxon>
        <taxon>Mortierellaceae</taxon>
        <taxon>Entomortierella</taxon>
    </lineage>
</organism>
<dbReference type="EMBL" id="BQFW01000015">
    <property type="protein sequence ID" value="GJJ78799.1"/>
    <property type="molecule type" value="Genomic_DNA"/>
</dbReference>
<protein>
    <submittedName>
        <fullName evidence="3">Uncharacterized protein</fullName>
    </submittedName>
</protein>
<reference evidence="3" key="1">
    <citation type="submission" date="2021-11" db="EMBL/GenBank/DDBJ databases">
        <authorList>
            <person name="Herlambang A."/>
            <person name="Guo Y."/>
            <person name="Takashima Y."/>
            <person name="Nishizawa T."/>
        </authorList>
    </citation>
    <scope>NUCLEOTIDE SEQUENCE</scope>
    <source>
        <strain evidence="3">E1425</strain>
    </source>
</reference>
<sequence>MDTRPLNRSETHKEVEDREYLAQLLRTQTLLAAQANLNPANARRMKERSTSPPGRLYIPRTEYVPSRLPPLPSIPSPYSTSSTVSLEAQRGYEEASSAMRPASTTLTAAMATTSAEAVLDDETFKLEPPSLLIVHPPSPYSPTSTSSVPFLPYFEQQQEQPPSPEARSVSPFVATYLRQQEDQSREEAHPLRTQGSASELKAMAQGSGPQQQPSHQDRRSRSSPLSSPTTPTSTRARSPQSPMLHNNSASTTATSSATPAAIWTEHAARQERLERQTRQEQMLKRSSLLQPVHRTSLASANSSHGRHRSMPSPSSVLPLLGTEHQPSQHQPQPSIKPLDRAWSQKWTFSLQQQQWEDLQRQQHHRSLPPTLSSRSKRISFATRVFGQGGSRDNAAGASGGEQRQLPALFDPQRQDQLQRPALATTRNSFLDASVRGRRDTMLSDSWTLNGSESTLTELWPTRDSQGGDSNDAKDVNKDTKKKSGNLNPSGPIPLGLMALLICIFMFTYNVVLGIFVYQASGYHPFLASPSISLPATLFTLFFLVSAAVALFGLLVWALTSLRATRTSPLTSILFRIFHFLFLLVSLLTSASMLYWLKLNKDQTGQWDHMRLPPFSEEDDVGTSNPSQAQPSPLLSFQSLLKPAGPLFPSDEWLVNPWIWLSVFIVVLVAQMYSWVCLVAYVRQVAMRARCEKKVQDRDPRFEYEVKRRV</sequence>
<dbReference type="Proteomes" id="UP000827284">
    <property type="component" value="Unassembled WGS sequence"/>
</dbReference>
<keyword evidence="2" id="KW-0812">Transmembrane</keyword>